<proteinExistence type="predicted"/>
<feature type="region of interest" description="Disordered" evidence="1">
    <location>
        <begin position="1"/>
        <end position="34"/>
    </location>
</feature>
<accession>A0A481Z5C4</accession>
<evidence type="ECO:0000256" key="1">
    <source>
        <dbReference type="SAM" id="MobiDB-lite"/>
    </source>
</evidence>
<sequence>MSSQYGENSQSAREMSPFGGATDPTNPRSDGGEMLNSEEIRRVQAKNNLQPETKKIQLILSNDNISHNIIIPNTSSNFHKETNILQTNPNKTDIACSFNVEFPHAGAFSALIEYLHGGHGTGTTNQSYFEITNKTLTYTGRDVSKTVLNHATIYSRNTVRFIMEPSGGTYRFFVKLKELRDHLKPFTKKNSVALTKYEGRSQLYIQTSSSSSEYGPQQIQFVDLLPMDSNVKYTVSSRPLGNIDTPNAVIYSPELHKMCKSIVTDRQIEICGTKTSICFGIPGKDEQRPSSVWKFTSPNNNVVIGTNDKIIVGKASGGVIKNLGRLSALAPNALIWVYFTSAKEIKLVAPIEYLGSLDIYITLNQNQ</sequence>
<reference evidence="2" key="1">
    <citation type="journal article" date="2019" name="MBio">
        <title>Virus Genomes from Deep Sea Sediments Expand the Ocean Megavirome and Support Independent Origins of Viral Gigantism.</title>
        <authorList>
            <person name="Backstrom D."/>
            <person name="Yutin N."/>
            <person name="Jorgensen S.L."/>
            <person name="Dharamshi J."/>
            <person name="Homa F."/>
            <person name="Zaremba-Niedwiedzka K."/>
            <person name="Spang A."/>
            <person name="Wolf Y.I."/>
            <person name="Koonin E.V."/>
            <person name="Ettema T.J."/>
        </authorList>
    </citation>
    <scope>NUCLEOTIDE SEQUENCE</scope>
</reference>
<dbReference type="EMBL" id="MK500498">
    <property type="protein sequence ID" value="QBK90776.1"/>
    <property type="molecule type" value="Genomic_DNA"/>
</dbReference>
<name>A0A481Z5C4_9VIRU</name>
<dbReference type="Gene3D" id="3.70.10.10">
    <property type="match status" value="1"/>
</dbReference>
<evidence type="ECO:0000313" key="2">
    <source>
        <dbReference type="EMBL" id="QBK90776.1"/>
    </source>
</evidence>
<feature type="compositionally biased region" description="Polar residues" evidence="1">
    <location>
        <begin position="1"/>
        <end position="13"/>
    </location>
</feature>
<organism evidence="2">
    <name type="scientific">Pithovirus LCPAC201</name>
    <dbReference type="NCBI Taxonomy" id="2506591"/>
    <lineage>
        <taxon>Viruses</taxon>
        <taxon>Pithoviruses</taxon>
    </lineage>
</organism>
<gene>
    <name evidence="2" type="ORF">LCPAC201_00770</name>
</gene>
<protein>
    <submittedName>
        <fullName evidence="2">Proliferating cell nuclear antigen</fullName>
    </submittedName>
</protein>